<sequence>MKIQKMTLCNFKNYKGEHSIDLSLNGNHKQNNIVLVGGVNGSGKTTLVECMKLCLFGKRFNGLTNKKYLEYIASSKNKSAEEGGDGRFFVQIELELDDGYPTYPITLKREWHINDGKTTEEKFEILRDGNPLEIIPKEHWDDYIPSLIPPYVSDYFFFDGERVKELASGDRAEEILKESIRDLIGLKHYETLSNDLDALTTKIKRRNISFSTINNQIKDKEAEELQIKKELKEIKREIKKKSRRVEELIECRSTVEANLRRKAGAFAEERKKNETAISKLKIEIDELNEKIKQICGDYLPFIIASKTCKSLLDQLEGERRAKELAASSQILKDNHHDFISRVYSSEKLTSNFNEAQLEVIGSEIDVILSKILGTIDINLENTSIHDLSPGESSKIEDFIKKANNNIQSVFNDHLKRREDILIKLNVCRLELKKIPNEEFIKEYIDKIASINTEIEILKNEIESSEDKTILLEDNEIKTGKEIRKLEEKILCIEEDRRKVGICTNVKKSIQEFINITISSKIGDLEQMITQMYHTLANKDDMVEQIKIDPKTFSTELFGFDGNIVDKDRMSVGEKEIYALSVLWGLAKISNRKIPMIIDSPLAKLDNDHVDKIIKNFFPTAADQVIILSHDREIDQVLYNKLKPYVNRSYRLSVNEMDKVKNGYFFDTGEVDAN</sequence>
<dbReference type="EMBL" id="PQXF01000002">
    <property type="protein sequence ID" value="PXF61846.1"/>
    <property type="molecule type" value="Genomic_DNA"/>
</dbReference>
<protein>
    <submittedName>
        <fullName evidence="1">DNA sulfur modification protein DndD</fullName>
    </submittedName>
</protein>
<accession>A0AC61L696</accession>
<evidence type="ECO:0000313" key="1">
    <source>
        <dbReference type="EMBL" id="PXF61846.1"/>
    </source>
</evidence>
<reference evidence="1" key="1">
    <citation type="submission" date="2018-01" db="EMBL/GenBank/DDBJ databases">
        <authorList>
            <person name="Krukenberg V."/>
        </authorList>
    </citation>
    <scope>NUCLEOTIDE SEQUENCE</scope>
    <source>
        <strain evidence="1">E20ANME2</strain>
    </source>
</reference>
<name>A0AC61L696_9EURY</name>
<gene>
    <name evidence="1" type="primary">dndD</name>
    <name evidence="1" type="ORF">C4B59_01040</name>
</gene>
<dbReference type="Proteomes" id="UP000248329">
    <property type="component" value="Unassembled WGS sequence"/>
</dbReference>
<evidence type="ECO:0000313" key="2">
    <source>
        <dbReference type="Proteomes" id="UP000248329"/>
    </source>
</evidence>
<comment type="caution">
    <text evidence="1">The sequence shown here is derived from an EMBL/GenBank/DDBJ whole genome shotgun (WGS) entry which is preliminary data.</text>
</comment>
<organism evidence="1 2">
    <name type="scientific">Candidatus Methanogaster sp</name>
    <dbReference type="NCBI Taxonomy" id="3386292"/>
    <lineage>
        <taxon>Archaea</taxon>
        <taxon>Methanobacteriati</taxon>
        <taxon>Methanobacteriota</taxon>
        <taxon>Stenosarchaea group</taxon>
        <taxon>Methanomicrobia</taxon>
        <taxon>Methanosarcinales</taxon>
        <taxon>ANME-2 cluster</taxon>
        <taxon>Candidatus Methanogasteraceae</taxon>
        <taxon>Candidatus Methanogaster</taxon>
    </lineage>
</organism>
<proteinExistence type="predicted"/>